<dbReference type="SUPFAM" id="SSF160104">
    <property type="entry name" value="Acetoacetate decarboxylase-like"/>
    <property type="match status" value="1"/>
</dbReference>
<proteinExistence type="predicted"/>
<dbReference type="RefSeq" id="WP_149748273.1">
    <property type="nucleotide sequence ID" value="NZ_VUJW01000001.1"/>
</dbReference>
<name>A0A5B1MAA4_9ACTN</name>
<dbReference type="InterPro" id="IPR023375">
    <property type="entry name" value="ADC_dom_sf"/>
</dbReference>
<dbReference type="Proteomes" id="UP000324351">
    <property type="component" value="Unassembled WGS sequence"/>
</dbReference>
<evidence type="ECO:0000313" key="1">
    <source>
        <dbReference type="EMBL" id="KAA1428650.1"/>
    </source>
</evidence>
<comment type="caution">
    <text evidence="1">The sequence shown here is derived from an EMBL/GenBank/DDBJ whole genome shotgun (WGS) entry which is preliminary data.</text>
</comment>
<reference evidence="1 2" key="2">
    <citation type="submission" date="2019-09" db="EMBL/GenBank/DDBJ databases">
        <authorList>
            <person name="Jin C."/>
        </authorList>
    </citation>
    <scope>NUCLEOTIDE SEQUENCE [LARGE SCALE GENOMIC DNA]</scope>
    <source>
        <strain evidence="1 2">BN140041</strain>
    </source>
</reference>
<keyword evidence="2" id="KW-1185">Reference proteome</keyword>
<reference evidence="1 2" key="1">
    <citation type="submission" date="2019-09" db="EMBL/GenBank/DDBJ databases">
        <title>Nocardioides panacisoli sp. nov., isolated from the soil of a ginseng field.</title>
        <authorList>
            <person name="Cho C."/>
        </authorList>
    </citation>
    <scope>NUCLEOTIDE SEQUENCE [LARGE SCALE GENOMIC DNA]</scope>
    <source>
        <strain evidence="1 2">BN140041</strain>
    </source>
</reference>
<evidence type="ECO:0000313" key="2">
    <source>
        <dbReference type="Proteomes" id="UP000324351"/>
    </source>
</evidence>
<dbReference type="Pfam" id="PF09844">
    <property type="entry name" value="DUF2071"/>
    <property type="match status" value="1"/>
</dbReference>
<protein>
    <submittedName>
        <fullName evidence="1">DUF2071 domain-containing protein</fullName>
    </submittedName>
</protein>
<dbReference type="InterPro" id="IPR018644">
    <property type="entry name" value="DUF2071"/>
</dbReference>
<dbReference type="PANTHER" id="PTHR39186:SF1">
    <property type="entry name" value="DUF2071 DOMAIN-CONTAINING PROTEIN"/>
    <property type="match status" value="1"/>
</dbReference>
<sequence length="255" mass="27946">MVSITAEQHVSVPVLRASWLDMTLVHWPVPPDRVQRLLPAGLRIDEFDGTAWVGWTPFVMAKMRPLAVPDLSFGSSSVPGPRKVSRMRDLSSTAETNLRTYVRGPDGRDGVWFLSLDIGNPVLAAVLRGAVGAPYHYARLTVQRQGDTITYAGSRVGASQSYRLQTRPGASIHEPSGLEVWLSGRWRAYTKHLGRLLVTPVEHEPWPLRAASLDLAEENLTDAVGLSGLSDPPLVHFSDGVHKVRLGRPTLVPGQ</sequence>
<dbReference type="EMBL" id="VUJW01000001">
    <property type="protein sequence ID" value="KAA1428650.1"/>
    <property type="molecule type" value="Genomic_DNA"/>
</dbReference>
<gene>
    <name evidence="1" type="ORF">F0U47_00020</name>
</gene>
<dbReference type="AlphaFoldDB" id="A0A5B1MAA4"/>
<dbReference type="Gene3D" id="2.40.400.10">
    <property type="entry name" value="Acetoacetate decarboxylase-like"/>
    <property type="match status" value="1"/>
</dbReference>
<accession>A0A5B1MAA4</accession>
<organism evidence="1 2">
    <name type="scientific">Nocardioides antri</name>
    <dbReference type="NCBI Taxonomy" id="2607659"/>
    <lineage>
        <taxon>Bacteria</taxon>
        <taxon>Bacillati</taxon>
        <taxon>Actinomycetota</taxon>
        <taxon>Actinomycetes</taxon>
        <taxon>Propionibacteriales</taxon>
        <taxon>Nocardioidaceae</taxon>
        <taxon>Nocardioides</taxon>
    </lineage>
</organism>
<dbReference type="PANTHER" id="PTHR39186">
    <property type="entry name" value="DUF2071 FAMILY PROTEIN"/>
    <property type="match status" value="1"/>
</dbReference>